<evidence type="ECO:0000256" key="1">
    <source>
        <dbReference type="SAM" id="SignalP"/>
    </source>
</evidence>
<evidence type="ECO:0000313" key="2">
    <source>
        <dbReference type="EMBL" id="UXP31474.1"/>
    </source>
</evidence>
<protein>
    <submittedName>
        <fullName evidence="2">DUF481 domain-containing protein</fullName>
    </submittedName>
</protein>
<accession>A0ABY6CM69</accession>
<keyword evidence="1" id="KW-0732">Signal</keyword>
<organism evidence="2 3">
    <name type="scientific">Reichenbachiella agarivorans</name>
    <dbReference type="NCBI Taxonomy" id="2979464"/>
    <lineage>
        <taxon>Bacteria</taxon>
        <taxon>Pseudomonadati</taxon>
        <taxon>Bacteroidota</taxon>
        <taxon>Cytophagia</taxon>
        <taxon>Cytophagales</taxon>
        <taxon>Reichenbachiellaceae</taxon>
        <taxon>Reichenbachiella</taxon>
    </lineage>
</organism>
<dbReference type="EMBL" id="CP106679">
    <property type="protein sequence ID" value="UXP31474.1"/>
    <property type="molecule type" value="Genomic_DNA"/>
</dbReference>
<dbReference type="InterPro" id="IPR007433">
    <property type="entry name" value="DUF481"/>
</dbReference>
<dbReference type="Proteomes" id="UP001065174">
    <property type="component" value="Chromosome"/>
</dbReference>
<dbReference type="RefSeq" id="WP_262308913.1">
    <property type="nucleotide sequence ID" value="NZ_CP106679.1"/>
</dbReference>
<keyword evidence="3" id="KW-1185">Reference proteome</keyword>
<feature type="signal peptide" evidence="1">
    <location>
        <begin position="1"/>
        <end position="21"/>
    </location>
</feature>
<proteinExistence type="predicted"/>
<feature type="chain" id="PRO_5046997927" evidence="1">
    <location>
        <begin position="22"/>
        <end position="266"/>
    </location>
</feature>
<name>A0ABY6CM69_9BACT</name>
<reference evidence="2" key="1">
    <citation type="submission" date="2022-09" db="EMBL/GenBank/DDBJ databases">
        <title>Comparative genomics and taxonomic characterization of three novel marine species of genus Reichenbachiella exhibiting antioxidant and polysaccharide degradation activities.</title>
        <authorList>
            <person name="Muhammad N."/>
            <person name="Lee Y.-J."/>
            <person name="Ko J."/>
            <person name="Kim S.-G."/>
        </authorList>
    </citation>
    <scope>NUCLEOTIDE SEQUENCE</scope>
    <source>
        <strain evidence="2">BKB1-1</strain>
    </source>
</reference>
<dbReference type="Pfam" id="PF04338">
    <property type="entry name" value="DUF481"/>
    <property type="match status" value="1"/>
</dbReference>
<gene>
    <name evidence="2" type="ORF">N6H18_14065</name>
</gene>
<evidence type="ECO:0000313" key="3">
    <source>
        <dbReference type="Proteomes" id="UP001065174"/>
    </source>
</evidence>
<sequence length="266" mass="30544">MKCIFFAVLAVFLLISISTQAQILNVNKLDVTTDSSRYTFGGIEFFFETDNRSPTPEESAKLLTIESAVDIVYVSDLHAYYLAGELNYYEATGDPVISTGFIHYRTNLMRKNRLSYEVYTQASFDASRRLDFRGIVGGGIKYRIYKTPEFEMDFGTGAFYEHEKWETFDEISQIVSVSFWKSSSYLKSNLELSDAANLSFITFYQVGYDWDIDAFRHRISGELQLNFNITSHFSFVVEGSIHYEDKPIIDINKTVYGIKNGLAYTF</sequence>